<dbReference type="EMBL" id="CAUOFW020007969">
    <property type="protein sequence ID" value="CAK9181252.1"/>
    <property type="molecule type" value="Genomic_DNA"/>
</dbReference>
<gene>
    <name evidence="2" type="ORF">ILEXP_LOCUS51303</name>
</gene>
<comment type="caution">
    <text evidence="2">The sequence shown here is derived from an EMBL/GenBank/DDBJ whole genome shotgun (WGS) entry which is preliminary data.</text>
</comment>
<protein>
    <submittedName>
        <fullName evidence="2">Uncharacterized protein</fullName>
    </submittedName>
</protein>
<reference evidence="2 3" key="1">
    <citation type="submission" date="2024-02" db="EMBL/GenBank/DDBJ databases">
        <authorList>
            <person name="Vignale AGUSTIN F."/>
            <person name="Sosa J E."/>
            <person name="Modenutti C."/>
        </authorList>
    </citation>
    <scope>NUCLEOTIDE SEQUENCE [LARGE SCALE GENOMIC DNA]</scope>
</reference>
<evidence type="ECO:0000313" key="3">
    <source>
        <dbReference type="Proteomes" id="UP001642360"/>
    </source>
</evidence>
<feature type="region of interest" description="Disordered" evidence="1">
    <location>
        <begin position="1"/>
        <end position="27"/>
    </location>
</feature>
<evidence type="ECO:0000313" key="2">
    <source>
        <dbReference type="EMBL" id="CAK9181252.1"/>
    </source>
</evidence>
<dbReference type="AlphaFoldDB" id="A0ABC8UK12"/>
<organism evidence="2 3">
    <name type="scientific">Ilex paraguariensis</name>
    <name type="common">yerba mate</name>
    <dbReference type="NCBI Taxonomy" id="185542"/>
    <lineage>
        <taxon>Eukaryota</taxon>
        <taxon>Viridiplantae</taxon>
        <taxon>Streptophyta</taxon>
        <taxon>Embryophyta</taxon>
        <taxon>Tracheophyta</taxon>
        <taxon>Spermatophyta</taxon>
        <taxon>Magnoliopsida</taxon>
        <taxon>eudicotyledons</taxon>
        <taxon>Gunneridae</taxon>
        <taxon>Pentapetalae</taxon>
        <taxon>asterids</taxon>
        <taxon>campanulids</taxon>
        <taxon>Aquifoliales</taxon>
        <taxon>Aquifoliaceae</taxon>
        <taxon>Ilex</taxon>
    </lineage>
</organism>
<accession>A0ABC8UK12</accession>
<keyword evidence="3" id="KW-1185">Reference proteome</keyword>
<evidence type="ECO:0000256" key="1">
    <source>
        <dbReference type="SAM" id="MobiDB-lite"/>
    </source>
</evidence>
<name>A0ABC8UK12_9AQUA</name>
<dbReference type="Proteomes" id="UP001642360">
    <property type="component" value="Unassembled WGS sequence"/>
</dbReference>
<sequence>MIHLATAPVPLSRRGPAQSPSKMKQRKALEIKKKLLCRRPMGLKDTKSKTLLEVGGK</sequence>
<proteinExistence type="predicted"/>